<dbReference type="PATRIC" id="fig|545697.3.peg.1292"/>
<evidence type="ECO:0000313" key="3">
    <source>
        <dbReference type="EMBL" id="EKY27670.1"/>
    </source>
</evidence>
<organism evidence="3 4">
    <name type="scientific">Clostridium celatum DSM 1785</name>
    <dbReference type="NCBI Taxonomy" id="545697"/>
    <lineage>
        <taxon>Bacteria</taxon>
        <taxon>Bacillati</taxon>
        <taxon>Bacillota</taxon>
        <taxon>Clostridia</taxon>
        <taxon>Eubacteriales</taxon>
        <taxon>Clostridiaceae</taxon>
        <taxon>Clostridium</taxon>
    </lineage>
</organism>
<accession>L1QJ06</accession>
<dbReference type="STRING" id="545697.HMPREF0216_01313"/>
<sequence length="350" mass="38806">MKKNNKYINKFNPLIYTTILILIFMIIIPMMIMGNNSVSAGKIEVANGDDAIQTMESNETKVSINSKNTVSIYITLEDRIEEVDLEDYVCGVIANEMPVSFNVEALKAQAIASRTYVVSKMINKCSIGNGADICDSTHCQVYSSKEKVFQKWGEINSDEYWNKIKEAVDETKGKVLTYNNELVLYPQFFSTSSGKTESSVDVNGNDIPYLKSVDSLGEEIAPKFTSVKEVAIQELISTINSKYPNSGLNESNVADSIEVLSRSDAGGVIEIELGNQKVRGSEFRFLVGLNSTNFDYSIDGNKIIFNCKGYGHGIGMSQWGANVMGKNGSTYEEILKHYYTGVEINDLTFN</sequence>
<keyword evidence="1" id="KW-0812">Transmembrane</keyword>
<dbReference type="OrthoDB" id="9794671at2"/>
<name>L1QJ06_9CLOT</name>
<feature type="transmembrane region" description="Helical" evidence="1">
    <location>
        <begin position="12"/>
        <end position="32"/>
    </location>
</feature>
<protein>
    <submittedName>
        <fullName evidence="3">Stage II sporulation protein D</fullName>
    </submittedName>
</protein>
<dbReference type="AlphaFoldDB" id="L1QJ06"/>
<gene>
    <name evidence="3" type="ORF">HMPREF0216_01313</name>
</gene>
<dbReference type="InterPro" id="IPR013693">
    <property type="entry name" value="SpoIID/LytB_N"/>
</dbReference>
<evidence type="ECO:0000313" key="4">
    <source>
        <dbReference type="Proteomes" id="UP000010420"/>
    </source>
</evidence>
<keyword evidence="4" id="KW-1185">Reference proteome</keyword>
<dbReference type="eggNOG" id="COG2385">
    <property type="taxonomic scope" value="Bacteria"/>
</dbReference>
<dbReference type="NCBIfam" id="TIGR02870">
    <property type="entry name" value="spore_II_D"/>
    <property type="match status" value="1"/>
</dbReference>
<dbReference type="RefSeq" id="WP_005212421.1">
    <property type="nucleotide sequence ID" value="NZ_KB291625.1"/>
</dbReference>
<keyword evidence="1" id="KW-0472">Membrane</keyword>
<dbReference type="GO" id="GO:0030435">
    <property type="term" value="P:sporulation resulting in formation of a cellular spore"/>
    <property type="evidence" value="ECO:0007669"/>
    <property type="project" value="InterPro"/>
</dbReference>
<dbReference type="NCBIfam" id="TIGR02669">
    <property type="entry name" value="SpoIID_LytB"/>
    <property type="match status" value="1"/>
</dbReference>
<dbReference type="InterPro" id="IPR013486">
    <property type="entry name" value="SpoIID/LytB"/>
</dbReference>
<dbReference type="Proteomes" id="UP000010420">
    <property type="component" value="Unassembled WGS sequence"/>
</dbReference>
<feature type="domain" description="Sporulation stage II protein D amidase enhancer LytB N-terminal" evidence="2">
    <location>
        <begin position="79"/>
        <end position="178"/>
    </location>
</feature>
<evidence type="ECO:0000256" key="1">
    <source>
        <dbReference type="SAM" id="Phobius"/>
    </source>
</evidence>
<proteinExistence type="predicted"/>
<evidence type="ECO:0000259" key="2">
    <source>
        <dbReference type="Pfam" id="PF08486"/>
    </source>
</evidence>
<dbReference type="HOGENOM" id="CLU_021203_1_1_9"/>
<dbReference type="EMBL" id="AMEZ01000033">
    <property type="protein sequence ID" value="EKY27670.1"/>
    <property type="molecule type" value="Genomic_DNA"/>
</dbReference>
<dbReference type="PANTHER" id="PTHR30032:SF4">
    <property type="entry name" value="AMIDASE ENHANCER"/>
    <property type="match status" value="1"/>
</dbReference>
<dbReference type="InterPro" id="IPR014225">
    <property type="entry name" value="Spore_II_D_firmicutes"/>
</dbReference>
<dbReference type="PANTHER" id="PTHR30032">
    <property type="entry name" value="N-ACETYLMURAMOYL-L-ALANINE AMIDASE-RELATED"/>
    <property type="match status" value="1"/>
</dbReference>
<dbReference type="InterPro" id="IPR051922">
    <property type="entry name" value="Bact_Sporulation_Assoc"/>
</dbReference>
<dbReference type="Pfam" id="PF08486">
    <property type="entry name" value="SpoIID"/>
    <property type="match status" value="1"/>
</dbReference>
<reference evidence="3 4" key="1">
    <citation type="submission" date="2012-05" db="EMBL/GenBank/DDBJ databases">
        <authorList>
            <person name="Weinstock G."/>
            <person name="Sodergren E."/>
            <person name="Lobos E.A."/>
            <person name="Fulton L."/>
            <person name="Fulton R."/>
            <person name="Courtney L."/>
            <person name="Fronick C."/>
            <person name="O'Laughlin M."/>
            <person name="Godfrey J."/>
            <person name="Wilson R.M."/>
            <person name="Miner T."/>
            <person name="Farmer C."/>
            <person name="Delehaunty K."/>
            <person name="Cordes M."/>
            <person name="Minx P."/>
            <person name="Tomlinson C."/>
            <person name="Chen J."/>
            <person name="Wollam A."/>
            <person name="Pepin K.H."/>
            <person name="Bhonagiri V."/>
            <person name="Zhang X."/>
            <person name="Suruliraj S."/>
            <person name="Warren W."/>
            <person name="Mitreva M."/>
            <person name="Mardis E.R."/>
            <person name="Wilson R.K."/>
        </authorList>
    </citation>
    <scope>NUCLEOTIDE SEQUENCE [LARGE SCALE GENOMIC DNA]</scope>
    <source>
        <strain evidence="3 4">DSM 1785</strain>
    </source>
</reference>
<keyword evidence="1" id="KW-1133">Transmembrane helix</keyword>
<comment type="caution">
    <text evidence="3">The sequence shown here is derived from an EMBL/GenBank/DDBJ whole genome shotgun (WGS) entry which is preliminary data.</text>
</comment>
<dbReference type="GO" id="GO:0030288">
    <property type="term" value="C:outer membrane-bounded periplasmic space"/>
    <property type="evidence" value="ECO:0007669"/>
    <property type="project" value="TreeGrafter"/>
</dbReference>